<sequence length="268" mass="27462">MLLTHGPFVSLSYTVILFAPFTWASLPPRQAVPISAGAAYSLPSVPTLAPGWSPSPPVWSSPTPASSTTAPVGAYGYPPEPTTCTPWAQCNVFYQWVTVLYWPQSTQNTACIPQATGVPPTPLPAGIVENSLQSPSVYAIFGSIRATDGCTQVGTTFKDFTTSFAPGDLSTVDSSGATKVFDFGDLPCGPSGTEDISYAPTIAPPSFIFNELDNGAFATCIPGADQGIDPPIAVQGGGGVSGPGGGGRPGRNRRAPANAAAVPTPVIT</sequence>
<name>A0AA39R2M6_9LECA</name>
<dbReference type="Proteomes" id="UP001166286">
    <property type="component" value="Unassembled WGS sequence"/>
</dbReference>
<proteinExistence type="predicted"/>
<feature type="region of interest" description="Disordered" evidence="1">
    <location>
        <begin position="236"/>
        <end position="268"/>
    </location>
</feature>
<organism evidence="3 4">
    <name type="scientific">Cladonia borealis</name>
    <dbReference type="NCBI Taxonomy" id="184061"/>
    <lineage>
        <taxon>Eukaryota</taxon>
        <taxon>Fungi</taxon>
        <taxon>Dikarya</taxon>
        <taxon>Ascomycota</taxon>
        <taxon>Pezizomycotina</taxon>
        <taxon>Lecanoromycetes</taxon>
        <taxon>OSLEUM clade</taxon>
        <taxon>Lecanoromycetidae</taxon>
        <taxon>Lecanorales</taxon>
        <taxon>Lecanorineae</taxon>
        <taxon>Cladoniaceae</taxon>
        <taxon>Cladonia</taxon>
    </lineage>
</organism>
<evidence type="ECO:0000256" key="1">
    <source>
        <dbReference type="SAM" id="MobiDB-lite"/>
    </source>
</evidence>
<protein>
    <submittedName>
        <fullName evidence="3">Uncharacterized protein</fullName>
    </submittedName>
</protein>
<evidence type="ECO:0000313" key="4">
    <source>
        <dbReference type="Proteomes" id="UP001166286"/>
    </source>
</evidence>
<evidence type="ECO:0000313" key="3">
    <source>
        <dbReference type="EMBL" id="KAK0513753.1"/>
    </source>
</evidence>
<evidence type="ECO:0000256" key="2">
    <source>
        <dbReference type="SAM" id="SignalP"/>
    </source>
</evidence>
<feature type="compositionally biased region" description="Low complexity" evidence="1">
    <location>
        <begin position="255"/>
        <end position="268"/>
    </location>
</feature>
<feature type="signal peptide" evidence="2">
    <location>
        <begin position="1"/>
        <end position="24"/>
    </location>
</feature>
<reference evidence="3" key="1">
    <citation type="submission" date="2023-03" db="EMBL/GenBank/DDBJ databases">
        <title>Complete genome of Cladonia borealis.</title>
        <authorList>
            <person name="Park H."/>
        </authorList>
    </citation>
    <scope>NUCLEOTIDE SEQUENCE</scope>
    <source>
        <strain evidence="3">ANT050790</strain>
    </source>
</reference>
<keyword evidence="2" id="KW-0732">Signal</keyword>
<accession>A0AA39R2M6</accession>
<dbReference type="AlphaFoldDB" id="A0AA39R2M6"/>
<dbReference type="EMBL" id="JAFEKC020000006">
    <property type="protein sequence ID" value="KAK0513753.1"/>
    <property type="molecule type" value="Genomic_DNA"/>
</dbReference>
<gene>
    <name evidence="3" type="ORF">JMJ35_003475</name>
</gene>
<keyword evidence="4" id="KW-1185">Reference proteome</keyword>
<feature type="compositionally biased region" description="Gly residues" evidence="1">
    <location>
        <begin position="236"/>
        <end position="249"/>
    </location>
</feature>
<feature type="chain" id="PRO_5041310680" evidence="2">
    <location>
        <begin position="25"/>
        <end position="268"/>
    </location>
</feature>
<comment type="caution">
    <text evidence="3">The sequence shown here is derived from an EMBL/GenBank/DDBJ whole genome shotgun (WGS) entry which is preliminary data.</text>
</comment>